<dbReference type="PANTHER" id="PTHR30353:SF15">
    <property type="entry name" value="INNER MEMBRANE PROTEIN YABI"/>
    <property type="match status" value="1"/>
</dbReference>
<dbReference type="EMBL" id="BAET01000013">
    <property type="protein sequence ID" value="GAB55464.1"/>
    <property type="molecule type" value="Genomic_DNA"/>
</dbReference>
<sequence length="201" mass="22425">METILQIISDYGVLSYAILFLYCALKSGALPLFAGIAAHLGALDIVIVGAAVIMGGYLGDELRFYLGRKYGVQNLWANKHYQKSVHTARLLLNRYGKAYIFLYRYPKGMRTIGALPVALTDMPWQVFTGLNFASALTWAFALVGTGYLFGAALDYYVGDNWGVFSVALLGIFFLLTYIAYRHINVVAREELDKEKRSLDKP</sequence>
<evidence type="ECO:0000256" key="3">
    <source>
        <dbReference type="ARBA" id="ARBA00022475"/>
    </source>
</evidence>
<keyword evidence="6 7" id="KW-0472">Membrane</keyword>
<dbReference type="PANTHER" id="PTHR30353">
    <property type="entry name" value="INNER MEMBRANE PROTEIN DEDA-RELATED"/>
    <property type="match status" value="1"/>
</dbReference>
<comment type="caution">
    <text evidence="9">The sequence shown here is derived from an EMBL/GenBank/DDBJ whole genome shotgun (WGS) entry which is preliminary data.</text>
</comment>
<dbReference type="OrthoDB" id="948134at2"/>
<feature type="transmembrane region" description="Helical" evidence="7">
    <location>
        <begin position="40"/>
        <end position="59"/>
    </location>
</feature>
<keyword evidence="10" id="KW-1185">Reference proteome</keyword>
<reference evidence="9 10" key="1">
    <citation type="journal article" date="2012" name="J. Bacteriol.">
        <title>Genome sequence of proteorhodopsin-containing sea ice bacterium Glaciecola punicea ACAM 611T.</title>
        <authorList>
            <person name="Qin Q.-L."/>
            <person name="Xie B.-B."/>
            <person name="Shu Y.-L."/>
            <person name="Rong J.-C."/>
            <person name="Zhao D.-L."/>
            <person name="Zhang X.-Y."/>
            <person name="Chen X.-L."/>
            <person name="Zhou B.-C."/>
            <person name="Zhanga Y.-Z."/>
        </authorList>
    </citation>
    <scope>NUCLEOTIDE SEQUENCE [LARGE SCALE GENOMIC DNA]</scope>
    <source>
        <strain evidence="9 10">ACAM 611</strain>
    </source>
</reference>
<dbReference type="Proteomes" id="UP000053586">
    <property type="component" value="Unassembled WGS sequence"/>
</dbReference>
<evidence type="ECO:0000256" key="5">
    <source>
        <dbReference type="ARBA" id="ARBA00022989"/>
    </source>
</evidence>
<organism evidence="9 10">
    <name type="scientific">Glaciecola punicea ACAM 611</name>
    <dbReference type="NCBI Taxonomy" id="1121923"/>
    <lineage>
        <taxon>Bacteria</taxon>
        <taxon>Pseudomonadati</taxon>
        <taxon>Pseudomonadota</taxon>
        <taxon>Gammaproteobacteria</taxon>
        <taxon>Alteromonadales</taxon>
        <taxon>Alteromonadaceae</taxon>
        <taxon>Glaciecola</taxon>
    </lineage>
</organism>
<feature type="domain" description="VTT" evidence="8">
    <location>
        <begin position="38"/>
        <end position="147"/>
    </location>
</feature>
<proteinExistence type="inferred from homology"/>
<feature type="transmembrane region" description="Helical" evidence="7">
    <location>
        <begin position="161"/>
        <end position="180"/>
    </location>
</feature>
<evidence type="ECO:0000313" key="10">
    <source>
        <dbReference type="Proteomes" id="UP000053586"/>
    </source>
</evidence>
<name>H5TAY7_9ALTE</name>
<evidence type="ECO:0000256" key="7">
    <source>
        <dbReference type="RuleBase" id="RU367016"/>
    </source>
</evidence>
<evidence type="ECO:0000256" key="6">
    <source>
        <dbReference type="ARBA" id="ARBA00023136"/>
    </source>
</evidence>
<dbReference type="InterPro" id="IPR032816">
    <property type="entry name" value="VTT_dom"/>
</dbReference>
<dbReference type="InterPro" id="IPR032818">
    <property type="entry name" value="DedA-like"/>
</dbReference>
<dbReference type="Pfam" id="PF09335">
    <property type="entry name" value="VTT_dom"/>
    <property type="match status" value="1"/>
</dbReference>
<accession>H5TAY7</accession>
<dbReference type="RefSeq" id="WP_006004576.1">
    <property type="nucleotide sequence ID" value="NZ_BAET01000013.1"/>
</dbReference>
<protein>
    <recommendedName>
        <fullName evidence="8">VTT domain-containing protein</fullName>
    </recommendedName>
</protein>
<feature type="transmembrane region" description="Helical" evidence="7">
    <location>
        <begin position="12"/>
        <end position="34"/>
    </location>
</feature>
<comment type="subcellular location">
    <subcellularLocation>
        <location evidence="1 7">Cell membrane</location>
        <topology evidence="1 7">Multi-pass membrane protein</topology>
    </subcellularLocation>
</comment>
<dbReference type="STRING" id="56804.BAE46_05580"/>
<evidence type="ECO:0000313" key="9">
    <source>
        <dbReference type="EMBL" id="GAB55464.1"/>
    </source>
</evidence>
<dbReference type="AlphaFoldDB" id="H5TAY7"/>
<keyword evidence="3 7" id="KW-1003">Cell membrane</keyword>
<feature type="transmembrane region" description="Helical" evidence="7">
    <location>
        <begin position="129"/>
        <end position="149"/>
    </location>
</feature>
<keyword evidence="4 7" id="KW-0812">Transmembrane</keyword>
<evidence type="ECO:0000259" key="8">
    <source>
        <dbReference type="Pfam" id="PF09335"/>
    </source>
</evidence>
<evidence type="ECO:0000256" key="2">
    <source>
        <dbReference type="ARBA" id="ARBA00010792"/>
    </source>
</evidence>
<dbReference type="eggNOG" id="COG0586">
    <property type="taxonomic scope" value="Bacteria"/>
</dbReference>
<reference evidence="9 10" key="2">
    <citation type="journal article" date="2017" name="Antonie Van Leeuwenhoek">
        <title>Rhizobium rhizosphaerae sp. nov., a novel species isolated from rice rhizosphere.</title>
        <authorList>
            <person name="Zhao J.J."/>
            <person name="Zhang J."/>
            <person name="Zhang R.J."/>
            <person name="Zhang C.W."/>
            <person name="Yin H.Q."/>
            <person name="Zhang X.X."/>
        </authorList>
    </citation>
    <scope>NUCLEOTIDE SEQUENCE [LARGE SCALE GENOMIC DNA]</scope>
    <source>
        <strain evidence="9 10">ACAM 611</strain>
    </source>
</reference>
<keyword evidence="5 7" id="KW-1133">Transmembrane helix</keyword>
<evidence type="ECO:0000256" key="4">
    <source>
        <dbReference type="ARBA" id="ARBA00022692"/>
    </source>
</evidence>
<comment type="similarity">
    <text evidence="2 7">Belongs to the DedA family.</text>
</comment>
<gene>
    <name evidence="9" type="ORF">GPUN_1340</name>
</gene>
<evidence type="ECO:0000256" key="1">
    <source>
        <dbReference type="ARBA" id="ARBA00004651"/>
    </source>
</evidence>
<dbReference type="GO" id="GO:0005886">
    <property type="term" value="C:plasma membrane"/>
    <property type="evidence" value="ECO:0007669"/>
    <property type="project" value="UniProtKB-SubCell"/>
</dbReference>